<proteinExistence type="predicted"/>
<gene>
    <name evidence="1" type="ORF">BCR44DRAFT_1116157</name>
</gene>
<evidence type="ECO:0000313" key="1">
    <source>
        <dbReference type="EMBL" id="ORZ35675.1"/>
    </source>
</evidence>
<name>A0A1Y2HM68_9FUNG</name>
<protein>
    <submittedName>
        <fullName evidence="1">Uncharacterized protein</fullName>
    </submittedName>
</protein>
<comment type="caution">
    <text evidence="1">The sequence shown here is derived from an EMBL/GenBank/DDBJ whole genome shotgun (WGS) entry which is preliminary data.</text>
</comment>
<reference evidence="1 2" key="1">
    <citation type="submission" date="2016-07" db="EMBL/GenBank/DDBJ databases">
        <title>Pervasive Adenine N6-methylation of Active Genes in Fungi.</title>
        <authorList>
            <consortium name="DOE Joint Genome Institute"/>
            <person name="Mondo S.J."/>
            <person name="Dannebaum R.O."/>
            <person name="Kuo R.C."/>
            <person name="Labutti K."/>
            <person name="Haridas S."/>
            <person name="Kuo A."/>
            <person name="Salamov A."/>
            <person name="Ahrendt S.R."/>
            <person name="Lipzen A."/>
            <person name="Sullivan W."/>
            <person name="Andreopoulos W.B."/>
            <person name="Clum A."/>
            <person name="Lindquist E."/>
            <person name="Daum C."/>
            <person name="Ramamoorthy G.K."/>
            <person name="Gryganskyi A."/>
            <person name="Culley D."/>
            <person name="Magnuson J.K."/>
            <person name="James T.Y."/>
            <person name="O'Malley M.A."/>
            <person name="Stajich J.E."/>
            <person name="Spatafora J.W."/>
            <person name="Visel A."/>
            <person name="Grigoriev I.V."/>
        </authorList>
    </citation>
    <scope>NUCLEOTIDE SEQUENCE [LARGE SCALE GENOMIC DNA]</scope>
    <source>
        <strain evidence="1 2">PL171</strain>
    </source>
</reference>
<keyword evidence="2" id="KW-1185">Reference proteome</keyword>
<sequence>MSSSTCYSWYFVTTGSTLDASLSQSALPSTPGGSQPNALPASTSNVLGKLWIRSLDASASDATERSTPGTAWQPSPMSRQITTLFQQLGEVPLLSLASTGAPAAISDTRFILTTAPVATAYWLVNITTTQPASLVLNVANSQSRSWAARLHQTLLHSRYRLPNTPHIHITRAPGSSLSLAQPSTLSSAPGPLDLLRLDPCSLNRALLRLATSPTSGALIYTDRGLDGTSGALATLASTSSSLSIRAAAINPLGPFAIASDNSLILPNGTAWPAPTSIGTLTSLTPASACDILAGYGVSRLSTAIAAWPDAGNTLVVSLPRASLLAPTFASAKALLAAPLTTPPAPGFARWDWPTLAASAIDVYPLQLPNVAMVHDIDIEHATGALLALVRTTAGADQLVAVDLLAPTSAYAVIATYAGITALDSGTRGAKLQLTLSRGRGRHMFVSGDSLIYSSNGGVTGIPVTLTTRDPNVILGGTTALAPTEWVAQVATVPAALKGNADTLAQSAAQVQVGVGRFAVLTSNNRVFIGMAGEREAVEVPSPVAAGTPVQLVFGADGALSMVRAKASAPWYEMVSVPIAEDLRCAGVFLSHCCLPVWICMGSD</sequence>
<dbReference type="Proteomes" id="UP000193411">
    <property type="component" value="Unassembled WGS sequence"/>
</dbReference>
<organism evidence="1 2">
    <name type="scientific">Catenaria anguillulae PL171</name>
    <dbReference type="NCBI Taxonomy" id="765915"/>
    <lineage>
        <taxon>Eukaryota</taxon>
        <taxon>Fungi</taxon>
        <taxon>Fungi incertae sedis</taxon>
        <taxon>Blastocladiomycota</taxon>
        <taxon>Blastocladiomycetes</taxon>
        <taxon>Blastocladiales</taxon>
        <taxon>Catenariaceae</taxon>
        <taxon>Catenaria</taxon>
    </lineage>
</organism>
<accession>A0A1Y2HM68</accession>
<dbReference type="OrthoDB" id="5968869at2759"/>
<evidence type="ECO:0000313" key="2">
    <source>
        <dbReference type="Proteomes" id="UP000193411"/>
    </source>
</evidence>
<dbReference type="EMBL" id="MCFL01000021">
    <property type="protein sequence ID" value="ORZ35675.1"/>
    <property type="molecule type" value="Genomic_DNA"/>
</dbReference>
<dbReference type="AlphaFoldDB" id="A0A1Y2HM68"/>